<dbReference type="InterPro" id="IPR005225">
    <property type="entry name" value="Small_GTP-bd"/>
</dbReference>
<keyword evidence="3 9" id="KW-0963">Cytoplasm</keyword>
<evidence type="ECO:0000259" key="10">
    <source>
        <dbReference type="PROSITE" id="PS51710"/>
    </source>
</evidence>
<feature type="domain" description="OBG-type G" evidence="10">
    <location>
        <begin position="159"/>
        <end position="332"/>
    </location>
</feature>
<reference evidence="14" key="1">
    <citation type="journal article" date="2019" name="Int. J. Syst. Evol. Microbiol.">
        <title>The Global Catalogue of Microorganisms (GCM) 10K type strain sequencing project: providing services to taxonomists for standard genome sequencing and annotation.</title>
        <authorList>
            <consortium name="The Broad Institute Genomics Platform"/>
            <consortium name="The Broad Institute Genome Sequencing Center for Infectious Disease"/>
            <person name="Wu L."/>
            <person name="Ma J."/>
        </authorList>
    </citation>
    <scope>NUCLEOTIDE SEQUENCE [LARGE SCALE GENOMIC DNA]</scope>
    <source>
        <strain evidence="14">CCM 8749</strain>
    </source>
</reference>
<dbReference type="SUPFAM" id="SSF82051">
    <property type="entry name" value="Obg GTP-binding protein N-terminal domain"/>
    <property type="match status" value="1"/>
</dbReference>
<evidence type="ECO:0000256" key="1">
    <source>
        <dbReference type="ARBA" id="ARBA00001946"/>
    </source>
</evidence>
<dbReference type="EC" id="3.6.5.-" evidence="9"/>
<dbReference type="SUPFAM" id="SSF102741">
    <property type="entry name" value="Obg GTP-binding protein C-terminal domain"/>
    <property type="match status" value="1"/>
</dbReference>
<evidence type="ECO:0000256" key="6">
    <source>
        <dbReference type="ARBA" id="ARBA00022801"/>
    </source>
</evidence>
<dbReference type="Gene3D" id="3.30.300.350">
    <property type="entry name" value="GTP-binding protein OBG, C-terminal domain"/>
    <property type="match status" value="1"/>
</dbReference>
<dbReference type="NCBIfam" id="TIGR00231">
    <property type="entry name" value="small_GTP"/>
    <property type="match status" value="1"/>
</dbReference>
<dbReference type="PRINTS" id="PR00326">
    <property type="entry name" value="GTP1OBG"/>
</dbReference>
<evidence type="ECO:0000256" key="4">
    <source>
        <dbReference type="ARBA" id="ARBA00022723"/>
    </source>
</evidence>
<evidence type="ECO:0000256" key="2">
    <source>
        <dbReference type="ARBA" id="ARBA00007699"/>
    </source>
</evidence>
<dbReference type="PIRSF" id="PIRSF002401">
    <property type="entry name" value="GTP_bd_Obg/CgtA"/>
    <property type="match status" value="1"/>
</dbReference>
<dbReference type="PROSITE" id="PS51710">
    <property type="entry name" value="G_OBG"/>
    <property type="match status" value="1"/>
</dbReference>
<evidence type="ECO:0000259" key="11">
    <source>
        <dbReference type="PROSITE" id="PS51881"/>
    </source>
</evidence>
<protein>
    <recommendedName>
        <fullName evidence="9">GTPase Obg</fullName>
        <ecNumber evidence="9">3.6.5.-</ecNumber>
    </recommendedName>
    <alternativeName>
        <fullName evidence="9">GTP-binding protein Obg</fullName>
    </alternativeName>
</protein>
<dbReference type="SUPFAM" id="SSF52540">
    <property type="entry name" value="P-loop containing nucleoside triphosphate hydrolases"/>
    <property type="match status" value="1"/>
</dbReference>
<feature type="binding site" evidence="9">
    <location>
        <begin position="165"/>
        <end position="172"/>
    </location>
    <ligand>
        <name>GTP</name>
        <dbReference type="ChEBI" id="CHEBI:37565"/>
    </ligand>
</feature>
<dbReference type="Gene3D" id="3.40.50.300">
    <property type="entry name" value="P-loop containing nucleotide triphosphate hydrolases"/>
    <property type="match status" value="1"/>
</dbReference>
<evidence type="ECO:0000259" key="12">
    <source>
        <dbReference type="PROSITE" id="PS51883"/>
    </source>
</evidence>
<comment type="cofactor">
    <cofactor evidence="1 9">
        <name>Mg(2+)</name>
        <dbReference type="ChEBI" id="CHEBI:18420"/>
    </cofactor>
</comment>
<dbReference type="NCBIfam" id="TIGR02729">
    <property type="entry name" value="Obg_CgtA"/>
    <property type="match status" value="1"/>
</dbReference>
<feature type="binding site" evidence="9">
    <location>
        <begin position="190"/>
        <end position="194"/>
    </location>
    <ligand>
        <name>GTP</name>
        <dbReference type="ChEBI" id="CHEBI:37565"/>
    </ligand>
</feature>
<dbReference type="CDD" id="cd01898">
    <property type="entry name" value="Obg"/>
    <property type="match status" value="1"/>
</dbReference>
<dbReference type="Pfam" id="PF01018">
    <property type="entry name" value="GTP1_OBG"/>
    <property type="match status" value="1"/>
</dbReference>
<dbReference type="InterPro" id="IPR006169">
    <property type="entry name" value="GTP1_OBG_dom"/>
</dbReference>
<name>A0ABW1ITS4_9BACL</name>
<dbReference type="InterPro" id="IPR036346">
    <property type="entry name" value="GTP-bd_prot_GTP1/OBG_C_sf"/>
</dbReference>
<dbReference type="NCBIfam" id="TIGR03595">
    <property type="entry name" value="Obg_CgtA_exten"/>
    <property type="match status" value="1"/>
</dbReference>
<sequence>MFVDKAKIYIKGGNGGDGLIAFKREKYVAEGGPAGGDGGKGGDVIFRVDEGLRTLMDFRYQKHFKAPRGEKGKPKNQYGANAEDMIVRVPPGTVIMDDDTGEVLADLTEHGQEVVAARGGKGGRGNVRFATPANPAPYISENGEEGEERWVVLELKVMADVGLVGFPSVGKSTLLSVVSAAKPKIASYHFTTLTPNLGVVQVEEGRSFVMADLPGLIEGAHQGVGLGHEFLRHIERTRIILHVIDMAATEGRDPFDDYLKINEELKLYNMNLENRPQVIAANKMDIPDAEEHLQQFEQKLKEHGIDAPVFKISAATQQGMRELMFHLADQLDQIPVQVKVEEVPETEERKVYRLETKNEGPEFTIRRENDVFIVESEKIETLLKRTPINYYDSALRFSNMLRRMGVDEALRNKGAEDGQTIRIGDFEFEFVEKE</sequence>
<keyword evidence="5 9" id="KW-0547">Nucleotide-binding</keyword>
<dbReference type="Gene3D" id="2.70.210.12">
    <property type="entry name" value="GTP1/OBG domain"/>
    <property type="match status" value="1"/>
</dbReference>
<dbReference type="InterPro" id="IPR045086">
    <property type="entry name" value="OBG_GTPase"/>
</dbReference>
<evidence type="ECO:0000256" key="5">
    <source>
        <dbReference type="ARBA" id="ARBA00022741"/>
    </source>
</evidence>
<dbReference type="PROSITE" id="PS51881">
    <property type="entry name" value="OCT"/>
    <property type="match status" value="1"/>
</dbReference>
<comment type="similarity">
    <text evidence="2 9">Belongs to the TRAFAC class OBG-HflX-like GTPase superfamily. OBG GTPase family.</text>
</comment>
<dbReference type="InterPro" id="IPR027417">
    <property type="entry name" value="P-loop_NTPase"/>
</dbReference>
<keyword evidence="14" id="KW-1185">Reference proteome</keyword>
<dbReference type="InterPro" id="IPR031167">
    <property type="entry name" value="G_OBG"/>
</dbReference>
<evidence type="ECO:0000256" key="3">
    <source>
        <dbReference type="ARBA" id="ARBA00022490"/>
    </source>
</evidence>
<evidence type="ECO:0000256" key="7">
    <source>
        <dbReference type="ARBA" id="ARBA00022842"/>
    </source>
</evidence>
<feature type="domain" description="OCT" evidence="11">
    <location>
        <begin position="355"/>
        <end position="432"/>
    </location>
</feature>
<dbReference type="Pfam" id="PF01926">
    <property type="entry name" value="MMR_HSR1"/>
    <property type="match status" value="1"/>
</dbReference>
<keyword evidence="4 9" id="KW-0479">Metal-binding</keyword>
<dbReference type="PROSITE" id="PS51883">
    <property type="entry name" value="OBG"/>
    <property type="match status" value="1"/>
</dbReference>
<dbReference type="Proteomes" id="UP001596250">
    <property type="component" value="Unassembled WGS sequence"/>
</dbReference>
<dbReference type="Pfam" id="PF09269">
    <property type="entry name" value="DUF1967"/>
    <property type="match status" value="1"/>
</dbReference>
<proteinExistence type="inferred from homology"/>
<dbReference type="NCBIfam" id="NF008954">
    <property type="entry name" value="PRK12296.1"/>
    <property type="match status" value="1"/>
</dbReference>
<accession>A0ABW1ITS4</accession>
<dbReference type="PROSITE" id="PS00905">
    <property type="entry name" value="GTP1_OBG"/>
    <property type="match status" value="1"/>
</dbReference>
<evidence type="ECO:0000313" key="13">
    <source>
        <dbReference type="EMBL" id="MFC5988482.1"/>
    </source>
</evidence>
<gene>
    <name evidence="13" type="primary">obgE</name>
    <name evidence="9" type="synonym">obg</name>
    <name evidence="13" type="ORF">ACFPXP_18925</name>
</gene>
<feature type="binding site" evidence="9">
    <location>
        <position position="192"/>
    </location>
    <ligand>
        <name>Mg(2+)</name>
        <dbReference type="ChEBI" id="CHEBI:18420"/>
    </ligand>
</feature>
<feature type="binding site" evidence="9">
    <location>
        <begin position="212"/>
        <end position="215"/>
    </location>
    <ligand>
        <name>GTP</name>
        <dbReference type="ChEBI" id="CHEBI:37565"/>
    </ligand>
</feature>
<comment type="function">
    <text evidence="9">An essential GTPase which binds GTP, GDP and possibly (p)ppGpp with moderate affinity, with high nucleotide exchange rates and a fairly low GTP hydrolysis rate. Plays a role in control of the cell cycle, stress response, ribosome biogenesis and in those bacteria that undergo differentiation, in morphogenesis control.</text>
</comment>
<dbReference type="InterPro" id="IPR006073">
    <property type="entry name" value="GTP-bd"/>
</dbReference>
<dbReference type="EMBL" id="JBHSQV010000181">
    <property type="protein sequence ID" value="MFC5988482.1"/>
    <property type="molecule type" value="Genomic_DNA"/>
</dbReference>
<dbReference type="HAMAP" id="MF_01454">
    <property type="entry name" value="GTPase_Obg"/>
    <property type="match status" value="1"/>
</dbReference>
<keyword evidence="7 9" id="KW-0460">Magnesium</keyword>
<dbReference type="InterPro" id="IPR006074">
    <property type="entry name" value="GTP1-OBG_CS"/>
</dbReference>
<dbReference type="NCBIfam" id="NF008956">
    <property type="entry name" value="PRK12299.1"/>
    <property type="match status" value="1"/>
</dbReference>
<feature type="binding site" evidence="9">
    <location>
        <begin position="313"/>
        <end position="315"/>
    </location>
    <ligand>
        <name>GTP</name>
        <dbReference type="ChEBI" id="CHEBI:37565"/>
    </ligand>
</feature>
<evidence type="ECO:0000313" key="14">
    <source>
        <dbReference type="Proteomes" id="UP001596250"/>
    </source>
</evidence>
<dbReference type="InterPro" id="IPR015349">
    <property type="entry name" value="OCT_dom"/>
</dbReference>
<dbReference type="InterPro" id="IPR036726">
    <property type="entry name" value="GTP1_OBG_dom_sf"/>
</dbReference>
<evidence type="ECO:0000256" key="8">
    <source>
        <dbReference type="ARBA" id="ARBA00023134"/>
    </source>
</evidence>
<keyword evidence="6 9" id="KW-0378">Hydrolase</keyword>
<dbReference type="NCBIfam" id="NF008955">
    <property type="entry name" value="PRK12297.1"/>
    <property type="match status" value="1"/>
</dbReference>
<dbReference type="PANTHER" id="PTHR11702">
    <property type="entry name" value="DEVELOPMENTALLY REGULATED GTP-BINDING PROTEIN-RELATED"/>
    <property type="match status" value="1"/>
</dbReference>
<dbReference type="InterPro" id="IPR014100">
    <property type="entry name" value="GTP-bd_Obg/CgtA"/>
</dbReference>
<dbReference type="RefSeq" id="WP_379895953.1">
    <property type="nucleotide sequence ID" value="NZ_CBCSCT010000014.1"/>
</dbReference>
<feature type="binding site" evidence="9">
    <location>
        <begin position="282"/>
        <end position="285"/>
    </location>
    <ligand>
        <name>GTP</name>
        <dbReference type="ChEBI" id="CHEBI:37565"/>
    </ligand>
</feature>
<comment type="subunit">
    <text evidence="9">Monomer.</text>
</comment>
<dbReference type="PANTHER" id="PTHR11702:SF31">
    <property type="entry name" value="MITOCHONDRIAL RIBOSOME-ASSOCIATED GTPASE 2"/>
    <property type="match status" value="1"/>
</dbReference>
<evidence type="ECO:0000256" key="9">
    <source>
        <dbReference type="HAMAP-Rule" id="MF_01454"/>
    </source>
</evidence>
<feature type="domain" description="Obg" evidence="12">
    <location>
        <begin position="1"/>
        <end position="158"/>
    </location>
</feature>
<comment type="caution">
    <text evidence="13">The sequence shown here is derived from an EMBL/GenBank/DDBJ whole genome shotgun (WGS) entry which is preliminary data.</text>
</comment>
<keyword evidence="8 9" id="KW-0342">GTP-binding</keyword>
<comment type="subcellular location">
    <subcellularLocation>
        <location evidence="9">Cytoplasm</location>
    </subcellularLocation>
</comment>
<organism evidence="13 14">
    <name type="scientific">Marinicrinis lubricantis</name>
    <dbReference type="NCBI Taxonomy" id="2086470"/>
    <lineage>
        <taxon>Bacteria</taxon>
        <taxon>Bacillati</taxon>
        <taxon>Bacillota</taxon>
        <taxon>Bacilli</taxon>
        <taxon>Bacillales</taxon>
        <taxon>Paenibacillaceae</taxon>
    </lineage>
</organism>
<feature type="binding site" evidence="9">
    <location>
        <position position="172"/>
    </location>
    <ligand>
        <name>Mg(2+)</name>
        <dbReference type="ChEBI" id="CHEBI:18420"/>
    </ligand>
</feature>